<reference evidence="17 18" key="1">
    <citation type="journal article" date="2015" name="Nature">
        <title>rRNA introns, odd ribosomes, and small enigmatic genomes across a large radiation of phyla.</title>
        <authorList>
            <person name="Brown C.T."/>
            <person name="Hug L.A."/>
            <person name="Thomas B.C."/>
            <person name="Sharon I."/>
            <person name="Castelle C.J."/>
            <person name="Singh A."/>
            <person name="Wilkins M.J."/>
            <person name="Williams K.H."/>
            <person name="Banfield J.F."/>
        </authorList>
    </citation>
    <scope>NUCLEOTIDE SEQUENCE [LARGE SCALE GENOMIC DNA]</scope>
</reference>
<dbReference type="GO" id="GO:0051301">
    <property type="term" value="P:cell division"/>
    <property type="evidence" value="ECO:0007669"/>
    <property type="project" value="InterPro"/>
</dbReference>
<dbReference type="GO" id="GO:0005886">
    <property type="term" value="C:plasma membrane"/>
    <property type="evidence" value="ECO:0007669"/>
    <property type="project" value="TreeGrafter"/>
</dbReference>
<dbReference type="GO" id="GO:0008955">
    <property type="term" value="F:peptidoglycan glycosyltransferase activity"/>
    <property type="evidence" value="ECO:0007669"/>
    <property type="project" value="UniProtKB-EC"/>
</dbReference>
<evidence type="ECO:0000256" key="5">
    <source>
        <dbReference type="ARBA" id="ARBA00022960"/>
    </source>
</evidence>
<evidence type="ECO:0000256" key="8">
    <source>
        <dbReference type="ARBA" id="ARBA00023136"/>
    </source>
</evidence>
<evidence type="ECO:0000256" key="7">
    <source>
        <dbReference type="ARBA" id="ARBA00022989"/>
    </source>
</evidence>
<keyword evidence="4 16" id="KW-0812">Transmembrane</keyword>
<evidence type="ECO:0000256" key="4">
    <source>
        <dbReference type="ARBA" id="ARBA00022692"/>
    </source>
</evidence>
<dbReference type="PANTHER" id="PTHR30474">
    <property type="entry name" value="CELL CYCLE PROTEIN"/>
    <property type="match status" value="1"/>
</dbReference>
<keyword evidence="2" id="KW-0328">Glycosyltransferase</keyword>
<organism evidence="17 18">
    <name type="scientific">Candidatus Giovannonibacteria bacterium GW2011_GWB1_45_9b</name>
    <dbReference type="NCBI Taxonomy" id="1618653"/>
    <lineage>
        <taxon>Bacteria</taxon>
        <taxon>Candidatus Giovannoniibacteriota</taxon>
    </lineage>
</organism>
<sequence length="162" mass="17529">MGAQIKVKTDPIFKGIVATLLITGFFILASASIGITTSMKAPPYYFILRQITMGGAAGLILFIFAAKFPYKKWKTWALAVFLGSILLTSAVWIPGFGLKAGGALRWIDLGLLSFQPSEFLKFGFILYLSAWFSSRGGRISSLKNGLIPFLIITGVASSLLVL</sequence>
<feature type="transmembrane region" description="Helical" evidence="16">
    <location>
        <begin position="144"/>
        <end position="161"/>
    </location>
</feature>
<evidence type="ECO:0000256" key="1">
    <source>
        <dbReference type="ARBA" id="ARBA00004141"/>
    </source>
</evidence>
<evidence type="ECO:0000256" key="11">
    <source>
        <dbReference type="ARBA" id="ARBA00038053"/>
    </source>
</evidence>
<dbReference type="GO" id="GO:0032153">
    <property type="term" value="C:cell division site"/>
    <property type="evidence" value="ECO:0007669"/>
    <property type="project" value="TreeGrafter"/>
</dbReference>
<evidence type="ECO:0000256" key="14">
    <source>
        <dbReference type="ARBA" id="ARBA00044770"/>
    </source>
</evidence>
<evidence type="ECO:0000313" key="18">
    <source>
        <dbReference type="Proteomes" id="UP000034020"/>
    </source>
</evidence>
<comment type="caution">
    <text evidence="17">The sequence shown here is derived from an EMBL/GenBank/DDBJ whole genome shotgun (WGS) entry which is preliminary data.</text>
</comment>
<evidence type="ECO:0000256" key="2">
    <source>
        <dbReference type="ARBA" id="ARBA00022676"/>
    </source>
</evidence>
<keyword evidence="3" id="KW-0808">Transferase</keyword>
<evidence type="ECO:0000256" key="15">
    <source>
        <dbReference type="ARBA" id="ARBA00049902"/>
    </source>
</evidence>
<dbReference type="EC" id="2.4.99.28" evidence="14"/>
<dbReference type="Proteomes" id="UP000034020">
    <property type="component" value="Unassembled WGS sequence"/>
</dbReference>
<comment type="similarity">
    <text evidence="11">Belongs to the SEDS family. FtsW subfamily.</text>
</comment>
<evidence type="ECO:0000256" key="10">
    <source>
        <dbReference type="ARBA" id="ARBA00033270"/>
    </source>
</evidence>
<dbReference type="InterPro" id="IPR001182">
    <property type="entry name" value="FtsW/RodA"/>
</dbReference>
<dbReference type="PANTHER" id="PTHR30474:SF2">
    <property type="entry name" value="PEPTIDOGLYCAN GLYCOSYLTRANSFERASE FTSW-RELATED"/>
    <property type="match status" value="1"/>
</dbReference>
<keyword evidence="8 16" id="KW-0472">Membrane</keyword>
<feature type="transmembrane region" description="Helical" evidence="16">
    <location>
        <begin position="12"/>
        <end position="35"/>
    </location>
</feature>
<proteinExistence type="inferred from homology"/>
<gene>
    <name evidence="17" type="ORF">UX24_C0022G0007</name>
</gene>
<evidence type="ECO:0000256" key="16">
    <source>
        <dbReference type="SAM" id="Phobius"/>
    </source>
</evidence>
<keyword evidence="5" id="KW-0133">Cell shape</keyword>
<evidence type="ECO:0000256" key="13">
    <source>
        <dbReference type="ARBA" id="ARBA00041418"/>
    </source>
</evidence>
<feature type="transmembrane region" description="Helical" evidence="16">
    <location>
        <begin position="47"/>
        <end position="66"/>
    </location>
</feature>
<dbReference type="EMBL" id="LCLL01000022">
    <property type="protein sequence ID" value="KKU16082.1"/>
    <property type="molecule type" value="Genomic_DNA"/>
</dbReference>
<dbReference type="GO" id="GO:0008360">
    <property type="term" value="P:regulation of cell shape"/>
    <property type="evidence" value="ECO:0007669"/>
    <property type="project" value="UniProtKB-KW"/>
</dbReference>
<feature type="non-terminal residue" evidence="17">
    <location>
        <position position="162"/>
    </location>
</feature>
<dbReference type="AlphaFoldDB" id="A0A0G1N6Y4"/>
<name>A0A0G1N6Y4_9BACT</name>
<dbReference type="GO" id="GO:0009252">
    <property type="term" value="P:peptidoglycan biosynthetic process"/>
    <property type="evidence" value="ECO:0007669"/>
    <property type="project" value="UniProtKB-KW"/>
</dbReference>
<keyword evidence="7 16" id="KW-1133">Transmembrane helix</keyword>
<evidence type="ECO:0000256" key="9">
    <source>
        <dbReference type="ARBA" id="ARBA00032370"/>
    </source>
</evidence>
<feature type="transmembrane region" description="Helical" evidence="16">
    <location>
        <begin position="113"/>
        <end position="132"/>
    </location>
</feature>
<protein>
    <recommendedName>
        <fullName evidence="12">Probable peptidoglycan glycosyltransferase FtsW</fullName>
        <ecNumber evidence="14">2.4.99.28</ecNumber>
    </recommendedName>
    <alternativeName>
        <fullName evidence="13">Cell division protein FtsW</fullName>
    </alternativeName>
    <alternativeName>
        <fullName evidence="10">Cell wall polymerase</fullName>
    </alternativeName>
    <alternativeName>
        <fullName evidence="9">Peptidoglycan polymerase</fullName>
    </alternativeName>
</protein>
<keyword evidence="6" id="KW-0573">Peptidoglycan synthesis</keyword>
<accession>A0A0G1N6Y4</accession>
<evidence type="ECO:0000313" key="17">
    <source>
        <dbReference type="EMBL" id="KKU16082.1"/>
    </source>
</evidence>
<dbReference type="GO" id="GO:0015648">
    <property type="term" value="F:lipid-linked peptidoglycan transporter activity"/>
    <property type="evidence" value="ECO:0007669"/>
    <property type="project" value="TreeGrafter"/>
</dbReference>
<comment type="subcellular location">
    <subcellularLocation>
        <location evidence="1">Membrane</location>
        <topology evidence="1">Multi-pass membrane protein</topology>
    </subcellularLocation>
</comment>
<dbReference type="Pfam" id="PF01098">
    <property type="entry name" value="FTSW_RODA_SPOVE"/>
    <property type="match status" value="1"/>
</dbReference>
<evidence type="ECO:0000256" key="12">
    <source>
        <dbReference type="ARBA" id="ARBA00041185"/>
    </source>
</evidence>
<evidence type="ECO:0000256" key="3">
    <source>
        <dbReference type="ARBA" id="ARBA00022679"/>
    </source>
</evidence>
<evidence type="ECO:0000256" key="6">
    <source>
        <dbReference type="ARBA" id="ARBA00022984"/>
    </source>
</evidence>
<comment type="catalytic activity">
    <reaction evidence="15">
        <text>[GlcNAc-(1-&gt;4)-Mur2Ac(oyl-L-Ala-gamma-D-Glu-L-Lys-D-Ala-D-Ala)](n)-di-trans,octa-cis-undecaprenyl diphosphate + beta-D-GlcNAc-(1-&gt;4)-Mur2Ac(oyl-L-Ala-gamma-D-Glu-L-Lys-D-Ala-D-Ala)-di-trans,octa-cis-undecaprenyl diphosphate = [GlcNAc-(1-&gt;4)-Mur2Ac(oyl-L-Ala-gamma-D-Glu-L-Lys-D-Ala-D-Ala)](n+1)-di-trans,octa-cis-undecaprenyl diphosphate + di-trans,octa-cis-undecaprenyl diphosphate + H(+)</text>
        <dbReference type="Rhea" id="RHEA:23708"/>
        <dbReference type="Rhea" id="RHEA-COMP:9602"/>
        <dbReference type="Rhea" id="RHEA-COMP:9603"/>
        <dbReference type="ChEBI" id="CHEBI:15378"/>
        <dbReference type="ChEBI" id="CHEBI:58405"/>
        <dbReference type="ChEBI" id="CHEBI:60033"/>
        <dbReference type="ChEBI" id="CHEBI:78435"/>
        <dbReference type="EC" id="2.4.99.28"/>
    </reaction>
</comment>
<feature type="transmembrane region" description="Helical" evidence="16">
    <location>
        <begin position="73"/>
        <end position="93"/>
    </location>
</feature>